<keyword evidence="3" id="KW-1185">Reference proteome</keyword>
<dbReference type="EMBL" id="OZ034826">
    <property type="protein sequence ID" value="CAL1681048.1"/>
    <property type="molecule type" value="Genomic_DNA"/>
</dbReference>
<name>A0AAV2NLU9_9HYME</name>
<feature type="region of interest" description="Disordered" evidence="1">
    <location>
        <begin position="187"/>
        <end position="208"/>
    </location>
</feature>
<dbReference type="AlphaFoldDB" id="A0AAV2NLU9"/>
<proteinExistence type="predicted"/>
<dbReference type="Proteomes" id="UP001497644">
    <property type="component" value="Chromosome 3"/>
</dbReference>
<evidence type="ECO:0000256" key="1">
    <source>
        <dbReference type="SAM" id="MobiDB-lite"/>
    </source>
</evidence>
<accession>A0AAV2NLU9</accession>
<gene>
    <name evidence="2" type="ORF">LPLAT_LOCUS7207</name>
</gene>
<sequence length="208" mass="24347">MRRGLPTGENSSVVHGCCPEEKGLREILRPQRRDDWTRESAAEIRNAEHFILVRQWKLYLQNPRLWGLRTLRAVGPKLDEWLARRWGSMGYHLSQMLTGHGSFNHYLHRIGKRLDESCWHCDAELDTVEHTIQECPAWEESRALLRTRLRTPGEALSLEYLVGAILESEECWSAFLQFARDVVGEKEEEERRRERMADPPALQEKDDS</sequence>
<organism evidence="2 3">
    <name type="scientific">Lasius platythorax</name>
    <dbReference type="NCBI Taxonomy" id="488582"/>
    <lineage>
        <taxon>Eukaryota</taxon>
        <taxon>Metazoa</taxon>
        <taxon>Ecdysozoa</taxon>
        <taxon>Arthropoda</taxon>
        <taxon>Hexapoda</taxon>
        <taxon>Insecta</taxon>
        <taxon>Pterygota</taxon>
        <taxon>Neoptera</taxon>
        <taxon>Endopterygota</taxon>
        <taxon>Hymenoptera</taxon>
        <taxon>Apocrita</taxon>
        <taxon>Aculeata</taxon>
        <taxon>Formicoidea</taxon>
        <taxon>Formicidae</taxon>
        <taxon>Formicinae</taxon>
        <taxon>Lasius</taxon>
        <taxon>Lasius</taxon>
    </lineage>
</organism>
<reference evidence="2" key="1">
    <citation type="submission" date="2024-04" db="EMBL/GenBank/DDBJ databases">
        <authorList>
            <consortium name="Molecular Ecology Group"/>
        </authorList>
    </citation>
    <scope>NUCLEOTIDE SEQUENCE</scope>
</reference>
<protein>
    <recommendedName>
        <fullName evidence="4">Reverse transcriptase</fullName>
    </recommendedName>
</protein>
<evidence type="ECO:0000313" key="2">
    <source>
        <dbReference type="EMBL" id="CAL1681048.1"/>
    </source>
</evidence>
<evidence type="ECO:0000313" key="3">
    <source>
        <dbReference type="Proteomes" id="UP001497644"/>
    </source>
</evidence>
<evidence type="ECO:0008006" key="4">
    <source>
        <dbReference type="Google" id="ProtNLM"/>
    </source>
</evidence>